<protein>
    <submittedName>
        <fullName evidence="1">Uncharacterized protein</fullName>
    </submittedName>
</protein>
<organism evidence="1">
    <name type="scientific">marine metagenome</name>
    <dbReference type="NCBI Taxonomy" id="408172"/>
    <lineage>
        <taxon>unclassified sequences</taxon>
        <taxon>metagenomes</taxon>
        <taxon>ecological metagenomes</taxon>
    </lineage>
</organism>
<evidence type="ECO:0000313" key="1">
    <source>
        <dbReference type="EMBL" id="SVC22953.1"/>
    </source>
</evidence>
<name>A0A382KHQ6_9ZZZZ</name>
<sequence length="36" mass="4015">MNIGESVSLRDLELDPDPVLARMRAEEPVCFVPSLD</sequence>
<dbReference type="EMBL" id="UINC01080218">
    <property type="protein sequence ID" value="SVC22953.1"/>
    <property type="molecule type" value="Genomic_DNA"/>
</dbReference>
<feature type="non-terminal residue" evidence="1">
    <location>
        <position position="36"/>
    </location>
</feature>
<dbReference type="AlphaFoldDB" id="A0A382KHQ6"/>
<gene>
    <name evidence="1" type="ORF">METZ01_LOCUS275807</name>
</gene>
<proteinExistence type="predicted"/>
<accession>A0A382KHQ6</accession>
<reference evidence="1" key="1">
    <citation type="submission" date="2018-05" db="EMBL/GenBank/DDBJ databases">
        <authorList>
            <person name="Lanie J.A."/>
            <person name="Ng W.-L."/>
            <person name="Kazmierczak K.M."/>
            <person name="Andrzejewski T.M."/>
            <person name="Davidsen T.M."/>
            <person name="Wayne K.J."/>
            <person name="Tettelin H."/>
            <person name="Glass J.I."/>
            <person name="Rusch D."/>
            <person name="Podicherti R."/>
            <person name="Tsui H.-C.T."/>
            <person name="Winkler M.E."/>
        </authorList>
    </citation>
    <scope>NUCLEOTIDE SEQUENCE</scope>
</reference>